<organism evidence="2 3">
    <name type="scientific">Eiseniibacteriota bacterium</name>
    <dbReference type="NCBI Taxonomy" id="2212470"/>
    <lineage>
        <taxon>Bacteria</taxon>
        <taxon>Candidatus Eiseniibacteriota</taxon>
    </lineage>
</organism>
<evidence type="ECO:0000313" key="3">
    <source>
        <dbReference type="Proteomes" id="UP000319771"/>
    </source>
</evidence>
<feature type="region of interest" description="Disordered" evidence="1">
    <location>
        <begin position="72"/>
        <end position="97"/>
    </location>
</feature>
<name>A0A538U1K4_UNCEI</name>
<accession>A0A538U1K4</accession>
<gene>
    <name evidence="2" type="ORF">E6K81_14075</name>
</gene>
<dbReference type="AlphaFoldDB" id="A0A538U1K4"/>
<feature type="compositionally biased region" description="Polar residues" evidence="1">
    <location>
        <begin position="81"/>
        <end position="97"/>
    </location>
</feature>
<reference evidence="2 3" key="1">
    <citation type="journal article" date="2019" name="Nat. Microbiol.">
        <title>Mediterranean grassland soil C-N compound turnover is dependent on rainfall and depth, and is mediated by genomically divergent microorganisms.</title>
        <authorList>
            <person name="Diamond S."/>
            <person name="Andeer P.F."/>
            <person name="Li Z."/>
            <person name="Crits-Christoph A."/>
            <person name="Burstein D."/>
            <person name="Anantharaman K."/>
            <person name="Lane K.R."/>
            <person name="Thomas B.C."/>
            <person name="Pan C."/>
            <person name="Northen T.R."/>
            <person name="Banfield J.F."/>
        </authorList>
    </citation>
    <scope>NUCLEOTIDE SEQUENCE [LARGE SCALE GENOMIC DNA]</scope>
    <source>
        <strain evidence="2">WS_11</strain>
    </source>
</reference>
<comment type="caution">
    <text evidence="2">The sequence shown here is derived from an EMBL/GenBank/DDBJ whole genome shotgun (WGS) entry which is preliminary data.</text>
</comment>
<dbReference type="EMBL" id="VBPB01000278">
    <property type="protein sequence ID" value="TMQ69795.1"/>
    <property type="molecule type" value="Genomic_DNA"/>
</dbReference>
<protein>
    <submittedName>
        <fullName evidence="2">Uncharacterized protein</fullName>
    </submittedName>
</protein>
<evidence type="ECO:0000256" key="1">
    <source>
        <dbReference type="SAM" id="MobiDB-lite"/>
    </source>
</evidence>
<evidence type="ECO:0000313" key="2">
    <source>
        <dbReference type="EMBL" id="TMQ69795.1"/>
    </source>
</evidence>
<sequence>MPVLDTDANESGPRAVVKHGSESQILILDVARCAQGLPEVEPRPGRPTFNRHGPPLPQEVLHLEVRDCLAMPGRSDVGDAQQVTPATTDPYSYQQRP</sequence>
<proteinExistence type="predicted"/>
<dbReference type="Proteomes" id="UP000319771">
    <property type="component" value="Unassembled WGS sequence"/>
</dbReference>